<dbReference type="PANTHER" id="PTHR38664:SF1">
    <property type="entry name" value="SLR0058 PROTEIN"/>
    <property type="match status" value="1"/>
</dbReference>
<keyword evidence="2" id="KW-1185">Reference proteome</keyword>
<dbReference type="EMBL" id="LJCR01000047">
    <property type="protein sequence ID" value="KPV54505.1"/>
    <property type="molecule type" value="Genomic_DNA"/>
</dbReference>
<evidence type="ECO:0000313" key="2">
    <source>
        <dbReference type="Proteomes" id="UP000050509"/>
    </source>
</evidence>
<sequence length="132" mass="14907">MTEEVEVKVREVVENGKEAGSTFVEGLRKLLLAGIGAVALSRDETESFVNKLVERGELAQKDAEKLMHEVQSRLRKNTSGVEDRAERVGTRVEQSMEEFLNRLNIPSKRDIEDLSAKIAQLSARVEELRKQK</sequence>
<name>A0A0P9FCR4_9CHLR</name>
<dbReference type="InterPro" id="IPR008769">
    <property type="entry name" value="PhaF_PhaI"/>
</dbReference>
<dbReference type="PANTHER" id="PTHR38664">
    <property type="entry name" value="SLR0058 PROTEIN"/>
    <property type="match status" value="1"/>
</dbReference>
<accession>A0A0P9FCR4</accession>
<reference evidence="1 2" key="1">
    <citation type="submission" date="2015-09" db="EMBL/GenBank/DDBJ databases">
        <title>Draft genome sequence of Kouleothrix aurantiaca JCM 19913.</title>
        <authorList>
            <person name="Hemp J."/>
        </authorList>
    </citation>
    <scope>NUCLEOTIDE SEQUENCE [LARGE SCALE GENOMIC DNA]</scope>
    <source>
        <strain evidence="1 2">COM-B</strain>
    </source>
</reference>
<dbReference type="Proteomes" id="UP000050509">
    <property type="component" value="Unassembled WGS sequence"/>
</dbReference>
<evidence type="ECO:0000313" key="1">
    <source>
        <dbReference type="EMBL" id="KPV54505.1"/>
    </source>
</evidence>
<dbReference type="Pfam" id="PF05597">
    <property type="entry name" value="Phasin"/>
    <property type="match status" value="1"/>
</dbReference>
<gene>
    <name evidence="1" type="ORF">SE17_03345</name>
</gene>
<dbReference type="AlphaFoldDB" id="A0A0P9FCR4"/>
<comment type="caution">
    <text evidence="1">The sequence shown here is derived from an EMBL/GenBank/DDBJ whole genome shotgun (WGS) entry which is preliminary data.</text>
</comment>
<organism evidence="1 2">
    <name type="scientific">Kouleothrix aurantiaca</name>
    <dbReference type="NCBI Taxonomy" id="186479"/>
    <lineage>
        <taxon>Bacteria</taxon>
        <taxon>Bacillati</taxon>
        <taxon>Chloroflexota</taxon>
        <taxon>Chloroflexia</taxon>
        <taxon>Chloroflexales</taxon>
        <taxon>Roseiflexineae</taxon>
        <taxon>Roseiflexaceae</taxon>
        <taxon>Kouleothrix</taxon>
    </lineage>
</organism>
<protein>
    <submittedName>
        <fullName evidence="1">Poly(Hydroxyalkanoate) granule-associated protein</fullName>
    </submittedName>
</protein>
<proteinExistence type="predicted"/>